<dbReference type="SUPFAM" id="SSF55890">
    <property type="entry name" value="Sporulation response regulatory protein Spo0B"/>
    <property type="match status" value="1"/>
</dbReference>
<dbReference type="InterPro" id="IPR016120">
    <property type="entry name" value="Sig_transdc_His_kin_SpoOB"/>
</dbReference>
<gene>
    <name evidence="5" type="ORF">SAMN02745215_04511</name>
</gene>
<keyword evidence="3 5" id="KW-0418">Kinase</keyword>
<evidence type="ECO:0000256" key="2">
    <source>
        <dbReference type="ARBA" id="ARBA00022679"/>
    </source>
</evidence>
<dbReference type="RefSeq" id="WP_072774679.1">
    <property type="nucleotide sequence ID" value="NZ_FRDN01000016.1"/>
</dbReference>
<dbReference type="STRING" id="1121395.SAMN02745215_04511"/>
<keyword evidence="1" id="KW-0597">Phosphoprotein</keyword>
<organism evidence="5 6">
    <name type="scientific">Desulfitobacterium chlororespirans DSM 11544</name>
    <dbReference type="NCBI Taxonomy" id="1121395"/>
    <lineage>
        <taxon>Bacteria</taxon>
        <taxon>Bacillati</taxon>
        <taxon>Bacillota</taxon>
        <taxon>Clostridia</taxon>
        <taxon>Eubacteriales</taxon>
        <taxon>Desulfitobacteriaceae</taxon>
        <taxon>Desulfitobacterium</taxon>
    </lineage>
</organism>
<dbReference type="Proteomes" id="UP000184010">
    <property type="component" value="Unassembled WGS sequence"/>
</dbReference>
<sequence>MCYMRNKPQKGLKTVPGKSSLERTLLTEQLDHYRLQRHDFFNHWQVIKGYLQLGKADRALLYMQEGISGLEAEQDIGQIPQEIVGAILLGLVVELRKEGLWVEVQLDSALKKERFWQEFWQEEYGEVLYGYTKECVKAVFKRYKGLEEPVVEIKLGTGEALCSLFLLDDDKVVWKQSCCYKDSEQEFIAQ</sequence>
<dbReference type="Gene3D" id="1.10.287.130">
    <property type="match status" value="1"/>
</dbReference>
<reference evidence="6" key="1">
    <citation type="submission" date="2016-12" db="EMBL/GenBank/DDBJ databases">
        <authorList>
            <person name="Varghese N."/>
            <person name="Submissions S."/>
        </authorList>
    </citation>
    <scope>NUCLEOTIDE SEQUENCE [LARGE SCALE GENOMIC DNA]</scope>
    <source>
        <strain evidence="6">DSM 11544</strain>
    </source>
</reference>
<evidence type="ECO:0000259" key="4">
    <source>
        <dbReference type="Pfam" id="PF14689"/>
    </source>
</evidence>
<dbReference type="Pfam" id="PF14689">
    <property type="entry name" value="SPOB_a"/>
    <property type="match status" value="1"/>
</dbReference>
<keyword evidence="6" id="KW-1185">Reference proteome</keyword>
<dbReference type="GO" id="GO:0000155">
    <property type="term" value="F:phosphorelay sensor kinase activity"/>
    <property type="evidence" value="ECO:0007669"/>
    <property type="project" value="InterPro"/>
</dbReference>
<name>A0A1M7USA2_9FIRM</name>
<feature type="domain" description="SpoOB alpha-helical" evidence="4">
    <location>
        <begin position="26"/>
        <end position="76"/>
    </location>
</feature>
<accession>A0A1M7USA2</accession>
<dbReference type="AlphaFoldDB" id="A0A1M7USA2"/>
<dbReference type="EMBL" id="FRDN01000016">
    <property type="protein sequence ID" value="SHN85848.1"/>
    <property type="molecule type" value="Genomic_DNA"/>
</dbReference>
<evidence type="ECO:0000256" key="3">
    <source>
        <dbReference type="ARBA" id="ARBA00022777"/>
    </source>
</evidence>
<dbReference type="InterPro" id="IPR039506">
    <property type="entry name" value="SPOB_a"/>
</dbReference>
<evidence type="ECO:0000313" key="6">
    <source>
        <dbReference type="Proteomes" id="UP000184010"/>
    </source>
</evidence>
<protein>
    <submittedName>
        <fullName evidence="5">Signal transduction histidine kinase regulating citrate/malate metabolism</fullName>
    </submittedName>
</protein>
<evidence type="ECO:0000256" key="1">
    <source>
        <dbReference type="ARBA" id="ARBA00022553"/>
    </source>
</evidence>
<keyword evidence="2" id="KW-0808">Transferase</keyword>
<evidence type="ECO:0000313" key="5">
    <source>
        <dbReference type="EMBL" id="SHN85848.1"/>
    </source>
</evidence>
<proteinExistence type="predicted"/>